<accession>A0A915CWX1</accession>
<dbReference type="AlphaFoldDB" id="A0A915CWX1"/>
<evidence type="ECO:0000313" key="1">
    <source>
        <dbReference type="Proteomes" id="UP000887574"/>
    </source>
</evidence>
<organism evidence="1 2">
    <name type="scientific">Ditylenchus dipsaci</name>
    <dbReference type="NCBI Taxonomy" id="166011"/>
    <lineage>
        <taxon>Eukaryota</taxon>
        <taxon>Metazoa</taxon>
        <taxon>Ecdysozoa</taxon>
        <taxon>Nematoda</taxon>
        <taxon>Chromadorea</taxon>
        <taxon>Rhabditida</taxon>
        <taxon>Tylenchina</taxon>
        <taxon>Tylenchomorpha</taxon>
        <taxon>Sphaerularioidea</taxon>
        <taxon>Anguinidae</taxon>
        <taxon>Anguininae</taxon>
        <taxon>Ditylenchus</taxon>
    </lineage>
</organism>
<dbReference type="WBParaSite" id="jg13526">
    <property type="protein sequence ID" value="jg13526"/>
    <property type="gene ID" value="jg13526"/>
</dbReference>
<proteinExistence type="predicted"/>
<dbReference type="Proteomes" id="UP000887574">
    <property type="component" value="Unplaced"/>
</dbReference>
<name>A0A915CWX1_9BILA</name>
<sequence>MAKLILKNNAYKIESVAEHSHEADPVDLGKRRVCKEALLIIMENRKMGPRDVYNQVNDKLSPEDSVIAAIDYANLSDLIAKPGRTLTIIHQGPGTFKMSRYQKDGILADNSLFCASY</sequence>
<keyword evidence="1" id="KW-1185">Reference proteome</keyword>
<evidence type="ECO:0000313" key="2">
    <source>
        <dbReference type="WBParaSite" id="jg13526"/>
    </source>
</evidence>
<reference evidence="2" key="1">
    <citation type="submission" date="2022-11" db="UniProtKB">
        <authorList>
            <consortium name="WormBaseParasite"/>
        </authorList>
    </citation>
    <scope>IDENTIFICATION</scope>
</reference>
<protein>
    <submittedName>
        <fullName evidence="2">Uncharacterized protein</fullName>
    </submittedName>
</protein>